<dbReference type="SUPFAM" id="SSF160631">
    <property type="entry name" value="SMI1/KNR4-like"/>
    <property type="match status" value="1"/>
</dbReference>
<comment type="caution">
    <text evidence="1">The sequence shown here is derived from an EMBL/GenBank/DDBJ whole genome shotgun (WGS) entry which is preliminary data.</text>
</comment>
<evidence type="ECO:0000313" key="2">
    <source>
        <dbReference type="Proteomes" id="UP000744980"/>
    </source>
</evidence>
<evidence type="ECO:0008006" key="3">
    <source>
        <dbReference type="Google" id="ProtNLM"/>
    </source>
</evidence>
<name>A0AAW4FWY5_9HYPH</name>
<organism evidence="1 2">
    <name type="scientific">Ensifer canadensis</name>
    <dbReference type="NCBI Taxonomy" id="555315"/>
    <lineage>
        <taxon>Bacteria</taxon>
        <taxon>Pseudomonadati</taxon>
        <taxon>Pseudomonadota</taxon>
        <taxon>Alphaproteobacteria</taxon>
        <taxon>Hyphomicrobiales</taxon>
        <taxon>Rhizobiaceae</taxon>
        <taxon>Sinorhizobium/Ensifer group</taxon>
        <taxon>Ensifer</taxon>
    </lineage>
</organism>
<reference evidence="1 2" key="1">
    <citation type="submission" date="2020-01" db="EMBL/GenBank/DDBJ databases">
        <title>Draft genome assembly of Ensifer adhaerens T173.</title>
        <authorList>
            <person name="Craig J.E."/>
            <person name="Stinchcombe J.R."/>
        </authorList>
    </citation>
    <scope>NUCLEOTIDE SEQUENCE [LARGE SCALE GENOMIC DNA]</scope>
    <source>
        <strain evidence="1 2">T173</strain>
    </source>
</reference>
<dbReference type="RefSeq" id="WP_203530017.1">
    <property type="nucleotide sequence ID" value="NZ_CP083371.1"/>
</dbReference>
<keyword evidence="2" id="KW-1185">Reference proteome</keyword>
<dbReference type="EMBL" id="WXFA01000063">
    <property type="protein sequence ID" value="MBM3095961.1"/>
    <property type="molecule type" value="Genomic_DNA"/>
</dbReference>
<dbReference type="InterPro" id="IPR037883">
    <property type="entry name" value="Knr4/Smi1-like_sf"/>
</dbReference>
<sequence>MSKQGVGHHVIVWRRGCKVRLVENPMMSEITQLLDLDRANELSSLQPVSEIVAVRIATRHPSISKQYFEFIRAVGVGSTTRDFYIYEPEPASSVEQHPSFQLYQSASYRALSGPRPEGHPIPADAVAIADSGASWRYCLCPSLGEGVYCLDMAGPTFEPEADDFLSFVANTVCVN</sequence>
<dbReference type="AlphaFoldDB" id="A0AAW4FWY5"/>
<accession>A0AAW4FWY5</accession>
<gene>
    <name evidence="1" type="ORF">GFB56_35370</name>
</gene>
<evidence type="ECO:0000313" key="1">
    <source>
        <dbReference type="EMBL" id="MBM3095961.1"/>
    </source>
</evidence>
<protein>
    <recommendedName>
        <fullName evidence="3">Knr4/Smi1-like domain-containing protein</fullName>
    </recommendedName>
</protein>
<dbReference type="Proteomes" id="UP000744980">
    <property type="component" value="Unassembled WGS sequence"/>
</dbReference>
<proteinExistence type="predicted"/>